<reference evidence="1 2" key="1">
    <citation type="submission" date="2016-10" db="EMBL/GenBank/DDBJ databases">
        <authorList>
            <person name="de Groot N.N."/>
        </authorList>
    </citation>
    <scope>NUCLEOTIDE SEQUENCE [LARGE SCALE GENOMIC DNA]</scope>
    <source>
        <strain evidence="1 2">CGMCC 1.6291</strain>
    </source>
</reference>
<name>A0A1H8S3R2_9GAMM</name>
<dbReference type="AlphaFoldDB" id="A0A1H8S3R2"/>
<dbReference type="OrthoDB" id="6214536at2"/>
<organism evidence="1 2">
    <name type="scientific">Aquisalimonas asiatica</name>
    <dbReference type="NCBI Taxonomy" id="406100"/>
    <lineage>
        <taxon>Bacteria</taxon>
        <taxon>Pseudomonadati</taxon>
        <taxon>Pseudomonadota</taxon>
        <taxon>Gammaproteobacteria</taxon>
        <taxon>Chromatiales</taxon>
        <taxon>Ectothiorhodospiraceae</taxon>
        <taxon>Aquisalimonas</taxon>
    </lineage>
</organism>
<accession>A0A1H8S3R2</accession>
<dbReference type="RefSeq" id="WP_091641309.1">
    <property type="nucleotide sequence ID" value="NZ_FOEG01000002.1"/>
</dbReference>
<dbReference type="InterPro" id="IPR021378">
    <property type="entry name" value="DUF3010"/>
</dbReference>
<evidence type="ECO:0008006" key="3">
    <source>
        <dbReference type="Google" id="ProtNLM"/>
    </source>
</evidence>
<sequence>MVVLGVEFSASDMNYVAIRSDGNSYEIMTSNRMTLGGTRDRNALVAFQDAVKAVLNDVDPDILAIKGKPESGKMQAGAASLKMEAILLANTPCAADFVSGQRINQTDDEAPSLYAYLQPALRAAIAAFRREIG</sequence>
<gene>
    <name evidence="1" type="ORF">SAMN04488052_102454</name>
</gene>
<dbReference type="Proteomes" id="UP000199657">
    <property type="component" value="Unassembled WGS sequence"/>
</dbReference>
<keyword evidence="2" id="KW-1185">Reference proteome</keyword>
<proteinExistence type="predicted"/>
<protein>
    <recommendedName>
        <fullName evidence="3">DUF3010 family protein</fullName>
    </recommendedName>
</protein>
<dbReference type="EMBL" id="FOEG01000002">
    <property type="protein sequence ID" value="SEO73232.1"/>
    <property type="molecule type" value="Genomic_DNA"/>
</dbReference>
<dbReference type="Pfam" id="PF11215">
    <property type="entry name" value="DUF3010"/>
    <property type="match status" value="1"/>
</dbReference>
<evidence type="ECO:0000313" key="2">
    <source>
        <dbReference type="Proteomes" id="UP000199657"/>
    </source>
</evidence>
<evidence type="ECO:0000313" key="1">
    <source>
        <dbReference type="EMBL" id="SEO73232.1"/>
    </source>
</evidence>
<dbReference type="STRING" id="406100.SAMN04488052_102454"/>